<evidence type="ECO:0000313" key="20">
    <source>
        <dbReference type="Proteomes" id="UP000823637"/>
    </source>
</evidence>
<keyword evidence="2 16" id="KW-1003">Cell membrane</keyword>
<dbReference type="EC" id="7.2.1.1" evidence="16 17"/>
<comment type="caution">
    <text evidence="19">The sequence shown here is derived from an EMBL/GenBank/DDBJ whole genome shotgun (WGS) entry which is preliminary data.</text>
</comment>
<dbReference type="HAMAP" id="MF_00427">
    <property type="entry name" value="NqrC"/>
    <property type="match status" value="1"/>
</dbReference>
<comment type="caution">
    <text evidence="16">Lacks conserved residue(s) required for the propagation of feature annotation.</text>
</comment>
<keyword evidence="15 16" id="KW-0739">Sodium transport</keyword>
<feature type="domain" description="FMN-binding" evidence="18">
    <location>
        <begin position="126"/>
        <end position="224"/>
    </location>
</feature>
<comment type="similarity">
    <text evidence="16 17">Belongs to the NqrC family.</text>
</comment>
<organism evidence="19 20">
    <name type="scientific">Candidatus Enterocola intestinipullorum</name>
    <dbReference type="NCBI Taxonomy" id="2840783"/>
    <lineage>
        <taxon>Bacteria</taxon>
        <taxon>Pseudomonadati</taxon>
        <taxon>Bacteroidota</taxon>
        <taxon>Bacteroidia</taxon>
        <taxon>Bacteroidales</taxon>
        <taxon>Candidatus Enterocola</taxon>
    </lineage>
</organism>
<dbReference type="NCBIfam" id="TIGR01938">
    <property type="entry name" value="nqrC"/>
    <property type="match status" value="1"/>
</dbReference>
<name>A0A9D9EFD6_9BACT</name>
<keyword evidence="6 16" id="KW-0288">FMN</keyword>
<evidence type="ECO:0000256" key="1">
    <source>
        <dbReference type="ARBA" id="ARBA00022448"/>
    </source>
</evidence>
<keyword evidence="9 16" id="KW-1133">Transmembrane helix</keyword>
<keyword evidence="12 16" id="KW-0406">Ion transport</keyword>
<dbReference type="Proteomes" id="UP000823637">
    <property type="component" value="Unassembled WGS sequence"/>
</dbReference>
<evidence type="ECO:0000256" key="12">
    <source>
        <dbReference type="ARBA" id="ARBA00023065"/>
    </source>
</evidence>
<evidence type="ECO:0000256" key="13">
    <source>
        <dbReference type="ARBA" id="ARBA00023075"/>
    </source>
</evidence>
<evidence type="ECO:0000256" key="15">
    <source>
        <dbReference type="ARBA" id="ARBA00023201"/>
    </source>
</evidence>
<reference evidence="19" key="2">
    <citation type="journal article" date="2021" name="PeerJ">
        <title>Extensive microbial diversity within the chicken gut microbiome revealed by metagenomics and culture.</title>
        <authorList>
            <person name="Gilroy R."/>
            <person name="Ravi A."/>
            <person name="Getino M."/>
            <person name="Pursley I."/>
            <person name="Horton D.L."/>
            <person name="Alikhan N.F."/>
            <person name="Baker D."/>
            <person name="Gharbi K."/>
            <person name="Hall N."/>
            <person name="Watson M."/>
            <person name="Adriaenssens E.M."/>
            <person name="Foster-Nyarko E."/>
            <person name="Jarju S."/>
            <person name="Secka A."/>
            <person name="Antonio M."/>
            <person name="Oren A."/>
            <person name="Chaudhuri R.R."/>
            <person name="La Ragione R."/>
            <person name="Hildebrand F."/>
            <person name="Pallen M.J."/>
        </authorList>
    </citation>
    <scope>NUCLEOTIDE SEQUENCE</scope>
    <source>
        <strain evidence="19">D3-1215</strain>
    </source>
</reference>
<keyword evidence="14 16" id="KW-0472">Membrane</keyword>
<evidence type="ECO:0000256" key="17">
    <source>
        <dbReference type="PIRNR" id="PIRNR009437"/>
    </source>
</evidence>
<keyword evidence="8 16" id="KW-1278">Translocase</keyword>
<evidence type="ECO:0000313" key="19">
    <source>
        <dbReference type="EMBL" id="MBO8447111.1"/>
    </source>
</evidence>
<keyword evidence="10 16" id="KW-0520">NAD</keyword>
<evidence type="ECO:0000256" key="6">
    <source>
        <dbReference type="ARBA" id="ARBA00022643"/>
    </source>
</evidence>
<dbReference type="GO" id="GO:0006814">
    <property type="term" value="P:sodium ion transport"/>
    <property type="evidence" value="ECO:0007669"/>
    <property type="project" value="UniProtKB-UniRule"/>
</dbReference>
<protein>
    <recommendedName>
        <fullName evidence="16 17">Na(+)-translocating NADH-quinone reductase subunit C</fullName>
        <shortName evidence="16 17">Na(+)-NQR subunit C</shortName>
        <shortName evidence="16 17">Na(+)-translocating NQR subunit C</shortName>
        <ecNumber evidence="16 17">7.2.1.1</ecNumber>
    </recommendedName>
    <alternativeName>
        <fullName evidence="16 17">NQR complex subunit C</fullName>
    </alternativeName>
    <alternativeName>
        <fullName evidence="16 17">NQR-1 subunit C</fullName>
    </alternativeName>
</protein>
<evidence type="ECO:0000256" key="11">
    <source>
        <dbReference type="ARBA" id="ARBA00023053"/>
    </source>
</evidence>
<evidence type="ECO:0000256" key="2">
    <source>
        <dbReference type="ARBA" id="ARBA00022475"/>
    </source>
</evidence>
<dbReference type="AlphaFoldDB" id="A0A9D9EFD6"/>
<keyword evidence="4 16" id="KW-0597">Phosphoprotein</keyword>
<dbReference type="InterPro" id="IPR007329">
    <property type="entry name" value="FMN-bd"/>
</dbReference>
<feature type="modified residue" description="FMN phosphoryl threonine" evidence="16">
    <location>
        <position position="207"/>
    </location>
</feature>
<evidence type="ECO:0000259" key="18">
    <source>
        <dbReference type="SMART" id="SM00900"/>
    </source>
</evidence>
<reference evidence="19" key="1">
    <citation type="submission" date="2020-10" db="EMBL/GenBank/DDBJ databases">
        <authorList>
            <person name="Gilroy R."/>
        </authorList>
    </citation>
    <scope>NUCLEOTIDE SEQUENCE</scope>
    <source>
        <strain evidence="19">D3-1215</strain>
    </source>
</reference>
<keyword evidence="7 16" id="KW-0812">Transmembrane</keyword>
<evidence type="ECO:0000256" key="5">
    <source>
        <dbReference type="ARBA" id="ARBA00022630"/>
    </source>
</evidence>
<dbReference type="InterPro" id="IPR010204">
    <property type="entry name" value="NqrC"/>
</dbReference>
<dbReference type="GO" id="GO:0005886">
    <property type="term" value="C:plasma membrane"/>
    <property type="evidence" value="ECO:0007669"/>
    <property type="project" value="UniProtKB-SubCell"/>
</dbReference>
<dbReference type="Pfam" id="PF04205">
    <property type="entry name" value="FMN_bind"/>
    <property type="match status" value="1"/>
</dbReference>
<comment type="cofactor">
    <cofactor evidence="16 17">
        <name>FMN</name>
        <dbReference type="ChEBI" id="CHEBI:58210"/>
    </cofactor>
</comment>
<evidence type="ECO:0000256" key="7">
    <source>
        <dbReference type="ARBA" id="ARBA00022692"/>
    </source>
</evidence>
<evidence type="ECO:0000256" key="4">
    <source>
        <dbReference type="ARBA" id="ARBA00022553"/>
    </source>
</evidence>
<keyword evidence="3" id="KW-0997">Cell inner membrane</keyword>
<dbReference type="GO" id="GO:0016655">
    <property type="term" value="F:oxidoreductase activity, acting on NAD(P)H, quinone or similar compound as acceptor"/>
    <property type="evidence" value="ECO:0007669"/>
    <property type="project" value="UniProtKB-UniRule"/>
</dbReference>
<evidence type="ECO:0000256" key="14">
    <source>
        <dbReference type="ARBA" id="ARBA00023136"/>
    </source>
</evidence>
<dbReference type="PANTHER" id="PTHR37838">
    <property type="entry name" value="NA(+)-TRANSLOCATING NADH-QUINONE REDUCTASE SUBUNIT C"/>
    <property type="match status" value="1"/>
</dbReference>
<evidence type="ECO:0000256" key="10">
    <source>
        <dbReference type="ARBA" id="ARBA00023027"/>
    </source>
</evidence>
<keyword evidence="11 16" id="KW-0915">Sodium</keyword>
<comment type="subcellular location">
    <subcellularLocation>
        <location evidence="16">Cell membrane</location>
        <topology evidence="16">Single-pass membrane protein</topology>
    </subcellularLocation>
</comment>
<keyword evidence="5 16" id="KW-0285">Flavoprotein</keyword>
<dbReference type="PANTHER" id="PTHR37838:SF1">
    <property type="entry name" value="NA(+)-TRANSLOCATING NADH-QUINONE REDUCTASE SUBUNIT C"/>
    <property type="match status" value="1"/>
</dbReference>
<dbReference type="EMBL" id="JADIMR010000077">
    <property type="protein sequence ID" value="MBO8447111.1"/>
    <property type="molecule type" value="Genomic_DNA"/>
</dbReference>
<comment type="function">
    <text evidence="16">NQR complex catalyzes the reduction of ubiquinone-1 to ubiquinol by two successive reactions, coupled with the transport of Na(+) ions from the cytoplasm to the periplasm. NqrA to NqrE are probably involved in the second step, the conversion of ubisemiquinone to ubiquinol.</text>
</comment>
<gene>
    <name evidence="16 19" type="primary">nqrC</name>
    <name evidence="19" type="ORF">IAC32_05145</name>
</gene>
<evidence type="ECO:0000256" key="16">
    <source>
        <dbReference type="HAMAP-Rule" id="MF_00427"/>
    </source>
</evidence>
<sequence length="230" mass="25244">MNTNSNTYTIVYASIVVVLVAFLLAFVSSVLKERQNANVELDTKKQILSSLNVDFENADPAALYEEIIKEDMIINSLGDTLAKEGGFYVKVADENAKDKLEDRQLPVFVANVDGATKYVLPVRGNGLWGPIWGYVALDDDKNTIFGVYFSHQGETPGLGAEIAHEKFKKPFHGKHIMRNGEFASVRVVKPGKSDPNAEYVDGLSGGTMTSQGVDAMLMDGLSQYVVFLKK</sequence>
<proteinExistence type="inferred from homology"/>
<keyword evidence="1 16" id="KW-0813">Transport</keyword>
<keyword evidence="13 16" id="KW-0830">Ubiquinone</keyword>
<accession>A0A9D9EFD6</accession>
<evidence type="ECO:0000256" key="8">
    <source>
        <dbReference type="ARBA" id="ARBA00022967"/>
    </source>
</evidence>
<comment type="subunit">
    <text evidence="16 17">Composed of six subunits; NqrA, NqrB, NqrC, NqrD, NqrE and NqrF.</text>
</comment>
<dbReference type="PIRSF" id="PIRSF009437">
    <property type="entry name" value="NQR-1_subunit_C"/>
    <property type="match status" value="1"/>
</dbReference>
<comment type="catalytic activity">
    <reaction evidence="16 17">
        <text>a ubiquinone + n Na(+)(in) + NADH + H(+) = a ubiquinol + n Na(+)(out) + NAD(+)</text>
        <dbReference type="Rhea" id="RHEA:47748"/>
        <dbReference type="Rhea" id="RHEA-COMP:9565"/>
        <dbReference type="Rhea" id="RHEA-COMP:9566"/>
        <dbReference type="ChEBI" id="CHEBI:15378"/>
        <dbReference type="ChEBI" id="CHEBI:16389"/>
        <dbReference type="ChEBI" id="CHEBI:17976"/>
        <dbReference type="ChEBI" id="CHEBI:29101"/>
        <dbReference type="ChEBI" id="CHEBI:57540"/>
        <dbReference type="ChEBI" id="CHEBI:57945"/>
        <dbReference type="EC" id="7.2.1.1"/>
    </reaction>
</comment>
<feature type="transmembrane region" description="Helical" evidence="16">
    <location>
        <begin position="12"/>
        <end position="31"/>
    </location>
</feature>
<dbReference type="GO" id="GO:0010181">
    <property type="term" value="F:FMN binding"/>
    <property type="evidence" value="ECO:0007669"/>
    <property type="project" value="UniProtKB-UniRule"/>
</dbReference>
<evidence type="ECO:0000256" key="3">
    <source>
        <dbReference type="ARBA" id="ARBA00022519"/>
    </source>
</evidence>
<dbReference type="SMART" id="SM00900">
    <property type="entry name" value="FMN_bind"/>
    <property type="match status" value="1"/>
</dbReference>
<evidence type="ECO:0000256" key="9">
    <source>
        <dbReference type="ARBA" id="ARBA00022989"/>
    </source>
</evidence>